<reference evidence="12 13" key="1">
    <citation type="submission" date="2022-09" db="EMBL/GenBank/DDBJ databases">
        <title>Chelativorans salina sp. nov., a novel slightly halophilic bacterium isolated from a saline lake sediment enrichment.</title>
        <authorList>
            <person name="Gao L."/>
            <person name="Fang B.-Z."/>
            <person name="Li W.-J."/>
        </authorList>
    </citation>
    <scope>NUCLEOTIDE SEQUENCE [LARGE SCALE GENOMIC DNA]</scope>
    <source>
        <strain evidence="12 13">EGI FJ00035</strain>
    </source>
</reference>
<dbReference type="PRINTS" id="PR00986">
    <property type="entry name" value="TRNASYNTHVAL"/>
</dbReference>
<dbReference type="InterPro" id="IPR019499">
    <property type="entry name" value="Val-tRNA_synth_tRNA-bd"/>
</dbReference>
<dbReference type="NCBIfam" id="NF004349">
    <property type="entry name" value="PRK05729.1"/>
    <property type="match status" value="1"/>
</dbReference>
<dbReference type="InterPro" id="IPR013155">
    <property type="entry name" value="M/V/L/I-tRNA-synth_anticd-bd"/>
</dbReference>
<comment type="domain">
    <text evidence="8">The C-terminal coiled-coil domain is crucial for aminoacylation activity.</text>
</comment>
<dbReference type="GO" id="GO:0004832">
    <property type="term" value="F:valine-tRNA ligase activity"/>
    <property type="evidence" value="ECO:0007669"/>
    <property type="project" value="UniProtKB-EC"/>
</dbReference>
<dbReference type="EMBL" id="JAOCZP010000002">
    <property type="protein sequence ID" value="MCT7375318.1"/>
    <property type="molecule type" value="Genomic_DNA"/>
</dbReference>
<keyword evidence="6 8" id="KW-0030">Aminoacyl-tRNA synthetase</keyword>
<evidence type="ECO:0000259" key="11">
    <source>
        <dbReference type="Pfam" id="PF10458"/>
    </source>
</evidence>
<comment type="subunit">
    <text evidence="8">Monomer.</text>
</comment>
<feature type="coiled-coil region" evidence="8">
    <location>
        <begin position="857"/>
        <end position="884"/>
    </location>
</feature>
<dbReference type="RefSeq" id="WP_260902177.1">
    <property type="nucleotide sequence ID" value="NZ_JAOCZP010000002.1"/>
</dbReference>
<feature type="short sequence motif" description="'HIGH' region" evidence="8">
    <location>
        <begin position="45"/>
        <end position="55"/>
    </location>
</feature>
<gene>
    <name evidence="8" type="primary">valS</name>
    <name evidence="12" type="ORF">N5A92_09765</name>
</gene>
<organism evidence="12 13">
    <name type="scientific">Chelativorans salis</name>
    <dbReference type="NCBI Taxonomy" id="2978478"/>
    <lineage>
        <taxon>Bacteria</taxon>
        <taxon>Pseudomonadati</taxon>
        <taxon>Pseudomonadota</taxon>
        <taxon>Alphaproteobacteria</taxon>
        <taxon>Hyphomicrobiales</taxon>
        <taxon>Phyllobacteriaceae</taxon>
        <taxon>Chelativorans</taxon>
    </lineage>
</organism>
<dbReference type="Gene3D" id="3.90.740.10">
    <property type="entry name" value="Valyl/Leucyl/Isoleucyl-tRNA synthetase, editing domain"/>
    <property type="match status" value="2"/>
</dbReference>
<dbReference type="NCBIfam" id="TIGR00422">
    <property type="entry name" value="valS"/>
    <property type="match status" value="1"/>
</dbReference>
<dbReference type="CDD" id="cd07962">
    <property type="entry name" value="Anticodon_Ia_Val"/>
    <property type="match status" value="1"/>
</dbReference>
<dbReference type="EC" id="6.1.1.9" evidence="8"/>
<evidence type="ECO:0000259" key="10">
    <source>
        <dbReference type="Pfam" id="PF08264"/>
    </source>
</evidence>
<comment type="catalytic activity">
    <reaction evidence="7 8">
        <text>tRNA(Val) + L-valine + ATP = L-valyl-tRNA(Val) + AMP + diphosphate</text>
        <dbReference type="Rhea" id="RHEA:10704"/>
        <dbReference type="Rhea" id="RHEA-COMP:9672"/>
        <dbReference type="Rhea" id="RHEA-COMP:9708"/>
        <dbReference type="ChEBI" id="CHEBI:30616"/>
        <dbReference type="ChEBI" id="CHEBI:33019"/>
        <dbReference type="ChEBI" id="CHEBI:57762"/>
        <dbReference type="ChEBI" id="CHEBI:78442"/>
        <dbReference type="ChEBI" id="CHEBI:78537"/>
        <dbReference type="ChEBI" id="CHEBI:456215"/>
        <dbReference type="EC" id="6.1.1.9"/>
    </reaction>
</comment>
<dbReference type="Pfam" id="PF00133">
    <property type="entry name" value="tRNA-synt_1"/>
    <property type="match status" value="1"/>
</dbReference>
<feature type="binding site" evidence="8">
    <location>
        <position position="575"/>
    </location>
    <ligand>
        <name>ATP</name>
        <dbReference type="ChEBI" id="CHEBI:30616"/>
    </ligand>
</feature>
<keyword evidence="3 8" id="KW-0547">Nucleotide-binding</keyword>
<comment type="similarity">
    <text evidence="8">Belongs to the class-I aminoacyl-tRNA synthetase family. ValS type 1 subfamily.</text>
</comment>
<dbReference type="InterPro" id="IPR033705">
    <property type="entry name" value="Anticodon_Ia_Val"/>
</dbReference>
<dbReference type="PROSITE" id="PS00178">
    <property type="entry name" value="AA_TRNA_LIGASE_I"/>
    <property type="match status" value="1"/>
</dbReference>
<evidence type="ECO:0000256" key="5">
    <source>
        <dbReference type="ARBA" id="ARBA00022917"/>
    </source>
</evidence>
<dbReference type="InterPro" id="IPR014729">
    <property type="entry name" value="Rossmann-like_a/b/a_fold"/>
</dbReference>
<dbReference type="Pfam" id="PF10458">
    <property type="entry name" value="Val_tRNA-synt_C"/>
    <property type="match status" value="1"/>
</dbReference>
<keyword evidence="4 8" id="KW-0067">ATP-binding</keyword>
<comment type="subcellular location">
    <subcellularLocation>
        <location evidence="8">Cytoplasm</location>
    </subcellularLocation>
</comment>
<accession>A0ABT2LPK1</accession>
<dbReference type="InterPro" id="IPR037118">
    <property type="entry name" value="Val-tRNA_synth_C_sf"/>
</dbReference>
<dbReference type="PANTHER" id="PTHR11946:SF93">
    <property type="entry name" value="VALINE--TRNA LIGASE, CHLOROPLASTIC_MITOCHONDRIAL 2"/>
    <property type="match status" value="1"/>
</dbReference>
<dbReference type="HAMAP" id="MF_02004">
    <property type="entry name" value="Val_tRNA_synth_type1"/>
    <property type="match status" value="1"/>
</dbReference>
<evidence type="ECO:0000256" key="7">
    <source>
        <dbReference type="ARBA" id="ARBA00047552"/>
    </source>
</evidence>
<proteinExistence type="inferred from homology"/>
<dbReference type="InterPro" id="IPR002300">
    <property type="entry name" value="aa-tRNA-synth_Ia"/>
</dbReference>
<name>A0ABT2LPK1_9HYPH</name>
<dbReference type="InterPro" id="IPR010978">
    <property type="entry name" value="tRNA-bd_arm"/>
</dbReference>
<dbReference type="SUPFAM" id="SSF50677">
    <property type="entry name" value="ValRS/IleRS/LeuRS editing domain"/>
    <property type="match status" value="1"/>
</dbReference>
<dbReference type="InterPro" id="IPR009080">
    <property type="entry name" value="tRNAsynth_Ia_anticodon-bd"/>
</dbReference>
<evidence type="ECO:0000313" key="13">
    <source>
        <dbReference type="Proteomes" id="UP001320831"/>
    </source>
</evidence>
<feature type="domain" description="Aminoacyl-tRNA synthetase class Ia" evidence="9">
    <location>
        <begin position="15"/>
        <end position="612"/>
    </location>
</feature>
<evidence type="ECO:0000313" key="12">
    <source>
        <dbReference type="EMBL" id="MCT7375318.1"/>
    </source>
</evidence>
<evidence type="ECO:0000259" key="9">
    <source>
        <dbReference type="Pfam" id="PF00133"/>
    </source>
</evidence>
<comment type="function">
    <text evidence="8">Catalyzes the attachment of valine to tRNA(Val). As ValRS can inadvertently accommodate and process structurally similar amino acids such as threonine, to avoid such errors, it has a 'posttransfer' editing activity that hydrolyzes mischarged Thr-tRNA(Val) in a tRNA-dependent manner.</text>
</comment>
<dbReference type="Pfam" id="PF08264">
    <property type="entry name" value="Anticodon_1"/>
    <property type="match status" value="1"/>
</dbReference>
<feature type="short sequence motif" description="'KMSKS' region" evidence="8">
    <location>
        <begin position="572"/>
        <end position="576"/>
    </location>
</feature>
<dbReference type="Gene3D" id="1.10.730.10">
    <property type="entry name" value="Isoleucyl-tRNA Synthetase, Domain 1"/>
    <property type="match status" value="1"/>
</dbReference>
<evidence type="ECO:0000256" key="8">
    <source>
        <dbReference type="HAMAP-Rule" id="MF_02004"/>
    </source>
</evidence>
<protein>
    <recommendedName>
        <fullName evidence="8">Valine--tRNA ligase</fullName>
        <ecNumber evidence="8">6.1.1.9</ecNumber>
    </recommendedName>
    <alternativeName>
        <fullName evidence="8">Valyl-tRNA synthetase</fullName>
        <shortName evidence="8">ValRS</shortName>
    </alternativeName>
</protein>
<keyword evidence="13" id="KW-1185">Reference proteome</keyword>
<comment type="domain">
    <text evidence="8">ValRS has two distinct active sites: one for aminoacylation and one for editing. The misactivated threonine is translocated from the active site to the editing site.</text>
</comment>
<dbReference type="Gene3D" id="1.10.287.380">
    <property type="entry name" value="Valyl-tRNA synthetase, C-terminal domain"/>
    <property type="match status" value="1"/>
</dbReference>
<dbReference type="Gene3D" id="3.40.50.620">
    <property type="entry name" value="HUPs"/>
    <property type="match status" value="2"/>
</dbReference>
<dbReference type="PANTHER" id="PTHR11946">
    <property type="entry name" value="VALYL-TRNA SYNTHETASES"/>
    <property type="match status" value="1"/>
</dbReference>
<keyword evidence="1 8" id="KW-0963">Cytoplasm</keyword>
<keyword evidence="5 8" id="KW-0648">Protein biosynthesis</keyword>
<keyword evidence="8" id="KW-0175">Coiled coil</keyword>
<sequence length="927" mass="104818">MLEKTYDAAGVEKKIAERWEEAGAFAAGTGAEPGAEAFTIVIPPPNVTGSLHIGHALNNTLQDIMVRFERMRGKNVLWQPGMDHAGIATQMVVERQLMERQINRRQLGREKFIEKVWKWKEESGGAIMNQLKRLGASCDWDRERFTMDEGLSKAVLEVFVALYKQGLVYRDKRLVNWDPKLLTAISDLEVEQVELIGHLWHFRYPIEGMDFDPEDQRTYLTVATTRPETMLGDTAVAVNPDDERYKHLIGKNVILPIVGRKIPIIADEYSDPKKGSGAVKITPAHDFNDFEVGKRHRLRAINIMTVEAAIDILENDDFLEGLEATEEQRGLWERLHGLDRFEARKLIVAMMEERGLLGKVEDHVHVVPHDEKSKTTVIEPFLTDQWYVDAKTLAKPAIESVRAGRTVFVPKNWEKTYFDWMENIQPWCISRQLWWGHRIPAWYGPDGQVFVEKDEEEALEAAIQHYIALEGPWKAWVEEKLENFAPGEILTRDEDVLDTWFSSALWPFSTLGWPDKAPALKTYYPTSVLVTGFDIIFFWVARMMMMGLHFMDEEPFHTVYVHALVRDKHGAKMSKSKGNVIDPLELIDEYGADALRFTLTIMAAQGRDVKLDPARVAGYRNFGTKLWNATRFAQMNGVARDATFRPENAKLAINRWILTELTKAARGVTDGITSYRFNDAAGAAYRFVWSLFCDWYLELLKPVFSGKDEAAKAEARACAAYVLDDIYKLLHPMMPFMTEELWELTAGEGGRDDLLALTRWPQPDFEDDEAAADINWLVELVSGIRSVRAEMNVPPAAVAPLIAVGADETTRARLARHDPAIRRLARVGEVGFAGEAPKGSAQIVLGEATFCLPLGDLIDLKAEVARLEKEIAKMAGEVQRLEKKLGNDKFVANAPEEIVAAERDKLAEFGEARTRLEAALARVREAG</sequence>
<comment type="caution">
    <text evidence="12">The sequence shown here is derived from an EMBL/GenBank/DDBJ whole genome shotgun (WGS) entry which is preliminary data.</text>
</comment>
<dbReference type="InterPro" id="IPR002303">
    <property type="entry name" value="Valyl-tRNA_ligase"/>
</dbReference>
<evidence type="ECO:0000256" key="3">
    <source>
        <dbReference type="ARBA" id="ARBA00022741"/>
    </source>
</evidence>
<feature type="domain" description="Methionyl/Valyl/Leucyl/Isoleucyl-tRNA synthetase anticodon-binding" evidence="10">
    <location>
        <begin position="654"/>
        <end position="798"/>
    </location>
</feature>
<dbReference type="InterPro" id="IPR009008">
    <property type="entry name" value="Val/Leu/Ile-tRNA-synth_edit"/>
</dbReference>
<evidence type="ECO:0000256" key="4">
    <source>
        <dbReference type="ARBA" id="ARBA00022840"/>
    </source>
</evidence>
<feature type="domain" description="Valyl-tRNA synthetase tRNA-binding arm" evidence="11">
    <location>
        <begin position="859"/>
        <end position="922"/>
    </location>
</feature>
<dbReference type="CDD" id="cd00817">
    <property type="entry name" value="ValRS_core"/>
    <property type="match status" value="1"/>
</dbReference>
<dbReference type="SUPFAM" id="SSF47323">
    <property type="entry name" value="Anticodon-binding domain of a subclass of class I aminoacyl-tRNA synthetases"/>
    <property type="match status" value="1"/>
</dbReference>
<evidence type="ECO:0000256" key="2">
    <source>
        <dbReference type="ARBA" id="ARBA00022598"/>
    </source>
</evidence>
<evidence type="ECO:0000256" key="6">
    <source>
        <dbReference type="ARBA" id="ARBA00023146"/>
    </source>
</evidence>
<evidence type="ECO:0000256" key="1">
    <source>
        <dbReference type="ARBA" id="ARBA00022490"/>
    </source>
</evidence>
<dbReference type="InterPro" id="IPR001412">
    <property type="entry name" value="aa-tRNA-synth_I_CS"/>
</dbReference>
<keyword evidence="2 8" id="KW-0436">Ligase</keyword>
<dbReference type="SUPFAM" id="SSF46589">
    <property type="entry name" value="tRNA-binding arm"/>
    <property type="match status" value="1"/>
</dbReference>
<dbReference type="SUPFAM" id="SSF52374">
    <property type="entry name" value="Nucleotidylyl transferase"/>
    <property type="match status" value="1"/>
</dbReference>
<dbReference type="Proteomes" id="UP001320831">
    <property type="component" value="Unassembled WGS sequence"/>
</dbReference>